<dbReference type="InterPro" id="IPR050083">
    <property type="entry name" value="HtpX_protease"/>
</dbReference>
<dbReference type="PANTHER" id="PTHR43221">
    <property type="entry name" value="PROTEASE HTPX"/>
    <property type="match status" value="1"/>
</dbReference>
<dbReference type="Gene3D" id="3.30.2010.10">
    <property type="entry name" value="Metalloproteases ('zincins'), catalytic domain"/>
    <property type="match status" value="1"/>
</dbReference>
<keyword evidence="7 12" id="KW-0378">Hydrolase</keyword>
<evidence type="ECO:0000256" key="1">
    <source>
        <dbReference type="ARBA" id="ARBA00004651"/>
    </source>
</evidence>
<protein>
    <recommendedName>
        <fullName evidence="12">Protease HtpX homolog</fullName>
        <ecNumber evidence="12">3.4.24.-</ecNumber>
    </recommendedName>
</protein>
<dbReference type="Pfam" id="PF01435">
    <property type="entry name" value="Peptidase_M48"/>
    <property type="match status" value="1"/>
</dbReference>
<feature type="binding site" evidence="12">
    <location>
        <position position="135"/>
    </location>
    <ligand>
        <name>Zn(2+)</name>
        <dbReference type="ChEBI" id="CHEBI:29105"/>
        <note>catalytic</note>
    </ligand>
</feature>
<comment type="subcellular location">
    <subcellularLocation>
        <location evidence="12">Cell inner membrane</location>
        <topology evidence="12">Multi-pass membrane protein</topology>
    </subcellularLocation>
    <subcellularLocation>
        <location evidence="1">Cell membrane</location>
        <topology evidence="1">Multi-pass membrane protein</topology>
    </subcellularLocation>
</comment>
<keyword evidence="3 12" id="KW-1003">Cell membrane</keyword>
<dbReference type="Proteomes" id="UP000009173">
    <property type="component" value="Chromosome"/>
</dbReference>
<dbReference type="AlphaFoldDB" id="A0A0H3A644"/>
<feature type="transmembrane region" description="Helical" evidence="12">
    <location>
        <begin position="141"/>
        <end position="161"/>
    </location>
</feature>
<feature type="transmembrane region" description="Helical" evidence="12">
    <location>
        <begin position="7"/>
        <end position="25"/>
    </location>
</feature>
<evidence type="ECO:0000259" key="13">
    <source>
        <dbReference type="Pfam" id="PF01435"/>
    </source>
</evidence>
<evidence type="ECO:0000256" key="9">
    <source>
        <dbReference type="ARBA" id="ARBA00022989"/>
    </source>
</evidence>
<dbReference type="PANTHER" id="PTHR43221:SF1">
    <property type="entry name" value="PROTEASE HTPX"/>
    <property type="match status" value="1"/>
</dbReference>
<keyword evidence="9 12" id="KW-1133">Transmembrane helix</keyword>
<dbReference type="GO" id="GO:0008270">
    <property type="term" value="F:zinc ion binding"/>
    <property type="evidence" value="ECO:0007669"/>
    <property type="project" value="UniProtKB-UniRule"/>
</dbReference>
<dbReference type="EMBL" id="CP000527">
    <property type="protein sequence ID" value="ABM27773.1"/>
    <property type="molecule type" value="Genomic_DNA"/>
</dbReference>
<evidence type="ECO:0000256" key="5">
    <source>
        <dbReference type="ARBA" id="ARBA00022692"/>
    </source>
</evidence>
<keyword evidence="11 12" id="KW-0472">Membrane</keyword>
<comment type="similarity">
    <text evidence="2 12">Belongs to the peptidase M48B family.</text>
</comment>
<dbReference type="GO" id="GO:0006508">
    <property type="term" value="P:proteolysis"/>
    <property type="evidence" value="ECO:0007669"/>
    <property type="project" value="UniProtKB-KW"/>
</dbReference>
<feature type="binding site" evidence="12">
    <location>
        <position position="207"/>
    </location>
    <ligand>
        <name>Zn(2+)</name>
        <dbReference type="ChEBI" id="CHEBI:29105"/>
        <note>catalytic</note>
    </ligand>
</feature>
<dbReference type="KEGG" id="dvl:Dvul_0750"/>
<reference evidence="15" key="1">
    <citation type="journal article" date="2009" name="Environ. Microbiol.">
        <title>Contribution of mobile genetic elements to Desulfovibrio vulgaris genome plasticity.</title>
        <authorList>
            <person name="Walker C.B."/>
            <person name="Stolyar S."/>
            <person name="Chivian D."/>
            <person name="Pinel N."/>
            <person name="Gabster J.A."/>
            <person name="Dehal P.S."/>
            <person name="He Z."/>
            <person name="Yang Z.K."/>
            <person name="Yen H.C."/>
            <person name="Zhou J."/>
            <person name="Wall J.D."/>
            <person name="Hazen T.C."/>
            <person name="Arkin A.P."/>
            <person name="Stahl D.A."/>
        </authorList>
    </citation>
    <scope>NUCLEOTIDE SEQUENCE [LARGE SCALE GENOMIC DNA]</scope>
    <source>
        <strain evidence="15">DP4</strain>
    </source>
</reference>
<evidence type="ECO:0000256" key="2">
    <source>
        <dbReference type="ARBA" id="ARBA00009779"/>
    </source>
</evidence>
<comment type="cofactor">
    <cofactor evidence="12">
        <name>Zn(2+)</name>
        <dbReference type="ChEBI" id="CHEBI:29105"/>
    </cofactor>
    <text evidence="12">Binds 1 zinc ion per subunit.</text>
</comment>
<feature type="transmembrane region" description="Helical" evidence="12">
    <location>
        <begin position="31"/>
        <end position="48"/>
    </location>
</feature>
<evidence type="ECO:0000313" key="15">
    <source>
        <dbReference type="Proteomes" id="UP000009173"/>
    </source>
</evidence>
<evidence type="ECO:0000256" key="8">
    <source>
        <dbReference type="ARBA" id="ARBA00022833"/>
    </source>
</evidence>
<keyword evidence="14" id="KW-0346">Stress response</keyword>
<dbReference type="EC" id="3.4.24.-" evidence="12"/>
<keyword evidence="8 12" id="KW-0862">Zinc</keyword>
<evidence type="ECO:0000256" key="12">
    <source>
        <dbReference type="HAMAP-Rule" id="MF_00188"/>
    </source>
</evidence>
<dbReference type="InterPro" id="IPR022919">
    <property type="entry name" value="Pept_M48_protease_HtpX"/>
</dbReference>
<keyword evidence="6 12" id="KW-0479">Metal-binding</keyword>
<feature type="binding site" evidence="12">
    <location>
        <position position="131"/>
    </location>
    <ligand>
        <name>Zn(2+)</name>
        <dbReference type="ChEBI" id="CHEBI:29105"/>
        <note>catalytic</note>
    </ligand>
</feature>
<evidence type="ECO:0000256" key="7">
    <source>
        <dbReference type="ARBA" id="ARBA00022801"/>
    </source>
</evidence>
<keyword evidence="12" id="KW-0997">Cell inner membrane</keyword>
<evidence type="ECO:0000256" key="6">
    <source>
        <dbReference type="ARBA" id="ARBA00022723"/>
    </source>
</evidence>
<keyword evidence="4 12" id="KW-0645">Protease</keyword>
<evidence type="ECO:0000313" key="14">
    <source>
        <dbReference type="EMBL" id="ABM27773.1"/>
    </source>
</evidence>
<dbReference type="RefSeq" id="WP_011791809.1">
    <property type="nucleotide sequence ID" value="NC_008751.1"/>
</dbReference>
<feature type="transmembrane region" description="Helical" evidence="12">
    <location>
        <begin position="181"/>
        <end position="202"/>
    </location>
</feature>
<keyword evidence="5 12" id="KW-0812">Transmembrane</keyword>
<evidence type="ECO:0000256" key="10">
    <source>
        <dbReference type="ARBA" id="ARBA00023049"/>
    </source>
</evidence>
<dbReference type="InterPro" id="IPR001915">
    <property type="entry name" value="Peptidase_M48"/>
</dbReference>
<proteinExistence type="inferred from homology"/>
<keyword evidence="10 12" id="KW-0482">Metalloprotease</keyword>
<dbReference type="GO" id="GO:0005886">
    <property type="term" value="C:plasma membrane"/>
    <property type="evidence" value="ECO:0007669"/>
    <property type="project" value="UniProtKB-SubCell"/>
</dbReference>
<name>A0A0H3A644_NITV4</name>
<evidence type="ECO:0000256" key="11">
    <source>
        <dbReference type="ARBA" id="ARBA00023136"/>
    </source>
</evidence>
<dbReference type="HAMAP" id="MF_00188">
    <property type="entry name" value="Pept_M48_protease_HtpX"/>
    <property type="match status" value="1"/>
</dbReference>
<dbReference type="CDD" id="cd07336">
    <property type="entry name" value="M48B_HtpX_like"/>
    <property type="match status" value="1"/>
</dbReference>
<accession>A0A0H3A644</accession>
<sequence length="286" mass="30285" precursor="true">MTSQIKTAMLLALLSAMIILLGGAMGGKTGIIIAFGLALVMNVGSYWYSDKIVLSMYRAQEVSPADAPMLHAMVDELAAKAGIPKPRVCIIPEEAPNAFATGRDPAHGVVAVTQGIMRILSPEELKGVLAHEIGHIANRDILIQTVASVMASAIVSIANMMQWAAIFGFGRSDDEEGGTNPLVAILLAIVAPIAASLIQFAISRSREYLADDAGAQYAGNPLYLANALQKLDAWSKRIPMQSANMATESMFIVSPLTGGGISSLFSTHPPIEERVSRLQAMAAGRR</sequence>
<feature type="domain" description="Peptidase M48" evidence="13">
    <location>
        <begin position="65"/>
        <end position="281"/>
    </location>
</feature>
<dbReference type="GO" id="GO:0004222">
    <property type="term" value="F:metalloendopeptidase activity"/>
    <property type="evidence" value="ECO:0007669"/>
    <property type="project" value="UniProtKB-UniRule"/>
</dbReference>
<evidence type="ECO:0000256" key="3">
    <source>
        <dbReference type="ARBA" id="ARBA00022475"/>
    </source>
</evidence>
<organism evidence="14 15">
    <name type="scientific">Nitratidesulfovibrio vulgaris (strain DP4)</name>
    <name type="common">Desulfovibrio vulgaris</name>
    <dbReference type="NCBI Taxonomy" id="391774"/>
    <lineage>
        <taxon>Bacteria</taxon>
        <taxon>Pseudomonadati</taxon>
        <taxon>Thermodesulfobacteriota</taxon>
        <taxon>Desulfovibrionia</taxon>
        <taxon>Desulfovibrionales</taxon>
        <taxon>Desulfovibrionaceae</taxon>
        <taxon>Nitratidesulfovibrio</taxon>
    </lineage>
</organism>
<evidence type="ECO:0000256" key="4">
    <source>
        <dbReference type="ARBA" id="ARBA00022670"/>
    </source>
</evidence>
<feature type="active site" evidence="12">
    <location>
        <position position="132"/>
    </location>
</feature>
<dbReference type="HOGENOM" id="CLU_042266_3_0_7"/>
<gene>
    <name evidence="12" type="primary">htpX</name>
    <name evidence="14" type="ordered locus">Dvul_0750</name>
</gene>